<dbReference type="KEGG" id="pami:JCM7686_2254"/>
<dbReference type="PATRIC" id="fig|1367847.3.peg.2247"/>
<reference evidence="2 3" key="1">
    <citation type="journal article" date="2014" name="BMC Genomics">
        <title>Architecture and functions of a multipartite genome of the methylotrophic bacterium Paracoccus aminophilus JCM 7686, containing primary and secondary chromids.</title>
        <authorList>
            <person name="Dziewit L."/>
            <person name="Czarnecki J."/>
            <person name="Wibberg D."/>
            <person name="Radlinska M."/>
            <person name="Mrozek P."/>
            <person name="Szymczak M."/>
            <person name="Schluter A."/>
            <person name="Puhler A."/>
            <person name="Bartosik D."/>
        </authorList>
    </citation>
    <scope>NUCLEOTIDE SEQUENCE [LARGE SCALE GENOMIC DNA]</scope>
    <source>
        <strain evidence="2">JCM 7686</strain>
    </source>
</reference>
<accession>S5XSZ7</accession>
<dbReference type="EMBL" id="CP006650">
    <property type="protein sequence ID" value="AGT10569.1"/>
    <property type="molecule type" value="Genomic_DNA"/>
</dbReference>
<dbReference type="Proteomes" id="UP000015480">
    <property type="component" value="Chromosome"/>
</dbReference>
<evidence type="ECO:0000313" key="3">
    <source>
        <dbReference type="Proteomes" id="UP000015480"/>
    </source>
</evidence>
<dbReference type="AlphaFoldDB" id="S5XSZ7"/>
<dbReference type="STRING" id="1367847.JCM7686_2254"/>
<dbReference type="RefSeq" id="WP_020950965.1">
    <property type="nucleotide sequence ID" value="NC_022041.1"/>
</dbReference>
<gene>
    <name evidence="2" type="ORF">JCM7686_2254</name>
    <name evidence="1" type="ORF">JCM7686_2933</name>
</gene>
<dbReference type="OrthoDB" id="7771904at2"/>
<sequence>MSDSALGQPGRGRGCYHWQGQVYHGAKAVAAAAGVSLNAVFWRLRTHGNLDGLLTKDTVRYEWQGQFYRTQAEVAAAAGVVKSAVSTCLNRHGHLKTLGIGAGNAQTGRRGRGRTVRIGAREWPSICALARDLGVTRRTVRLWIADRNIERLQAQLMAVDARAAKRGAA</sequence>
<dbReference type="HOGENOM" id="CLU_1576982_0_0_5"/>
<organism evidence="2 3">
    <name type="scientific">Paracoccus aminophilus JCM 7686</name>
    <dbReference type="NCBI Taxonomy" id="1367847"/>
    <lineage>
        <taxon>Bacteria</taxon>
        <taxon>Pseudomonadati</taxon>
        <taxon>Pseudomonadota</taxon>
        <taxon>Alphaproteobacteria</taxon>
        <taxon>Rhodobacterales</taxon>
        <taxon>Paracoccaceae</taxon>
        <taxon>Paracoccus</taxon>
    </lineage>
</organism>
<evidence type="ECO:0000313" key="2">
    <source>
        <dbReference type="EMBL" id="AGT10569.1"/>
    </source>
</evidence>
<name>S5XSZ7_PARAH</name>
<proteinExistence type="predicted"/>
<protein>
    <submittedName>
        <fullName evidence="2">Uncharacterized protein</fullName>
    </submittedName>
</protein>
<evidence type="ECO:0000313" key="1">
    <source>
        <dbReference type="EMBL" id="AGT09327.1"/>
    </source>
</evidence>
<dbReference type="EMBL" id="CP006650">
    <property type="protein sequence ID" value="AGT09327.1"/>
    <property type="molecule type" value="Genomic_DNA"/>
</dbReference>
<keyword evidence="3" id="KW-1185">Reference proteome</keyword>
<dbReference type="KEGG" id="pami:JCM7686_2933"/>